<dbReference type="Gene3D" id="3.30.470.20">
    <property type="entry name" value="ATP-grasp fold, B domain"/>
    <property type="match status" value="1"/>
</dbReference>
<evidence type="ECO:0000313" key="2">
    <source>
        <dbReference type="Proteomes" id="UP000517916"/>
    </source>
</evidence>
<gene>
    <name evidence="1" type="ORF">BC739_004449</name>
</gene>
<organism evidence="1 2">
    <name type="scientific">Kutzneria viridogrisea</name>
    <dbReference type="NCBI Taxonomy" id="47990"/>
    <lineage>
        <taxon>Bacteria</taxon>
        <taxon>Bacillati</taxon>
        <taxon>Actinomycetota</taxon>
        <taxon>Actinomycetes</taxon>
        <taxon>Pseudonocardiales</taxon>
        <taxon>Pseudonocardiaceae</taxon>
        <taxon>Kutzneria</taxon>
    </lineage>
</organism>
<reference evidence="1 2" key="1">
    <citation type="submission" date="2020-08" db="EMBL/GenBank/DDBJ databases">
        <title>Genomic Encyclopedia of Archaeal and Bacterial Type Strains, Phase II (KMG-II): from individual species to whole genera.</title>
        <authorList>
            <person name="Goeker M."/>
        </authorList>
    </citation>
    <scope>NUCLEOTIDE SEQUENCE [LARGE SCALE GENOMIC DNA]</scope>
    <source>
        <strain evidence="1 2">DSM 43850</strain>
    </source>
</reference>
<keyword evidence="2" id="KW-1185">Reference proteome</keyword>
<dbReference type="RefSeq" id="WP_030108164.1">
    <property type="nucleotide sequence ID" value="NZ_BAAABQ010000057.1"/>
</dbReference>
<dbReference type="EMBL" id="JACJID010000003">
    <property type="protein sequence ID" value="MBA8927243.1"/>
    <property type="molecule type" value="Genomic_DNA"/>
</dbReference>
<sequence length="64" mass="7086">MGRGRGESWTGWYPPLVERYITGAEFSVEAVTHAGTHHVVAVTEKLTTEVSRVEIGHVVPARNR</sequence>
<proteinExistence type="predicted"/>
<name>A0ABR6BK32_9PSEU</name>
<protein>
    <submittedName>
        <fullName evidence="1">Uncharacterized protein</fullName>
    </submittedName>
</protein>
<dbReference type="Proteomes" id="UP000517916">
    <property type="component" value="Unassembled WGS sequence"/>
</dbReference>
<accession>A0ABR6BK32</accession>
<comment type="caution">
    <text evidence="1">The sequence shown here is derived from an EMBL/GenBank/DDBJ whole genome shotgun (WGS) entry which is preliminary data.</text>
</comment>
<evidence type="ECO:0000313" key="1">
    <source>
        <dbReference type="EMBL" id="MBA8927243.1"/>
    </source>
</evidence>
<dbReference type="SUPFAM" id="SSF56059">
    <property type="entry name" value="Glutathione synthetase ATP-binding domain-like"/>
    <property type="match status" value="1"/>
</dbReference>